<dbReference type="RefSeq" id="WP_109457572.1">
    <property type="nucleotide sequence ID" value="NZ_QFBC01000002.1"/>
</dbReference>
<dbReference type="Gene3D" id="3.30.360.10">
    <property type="entry name" value="Dihydrodipicolinate Reductase, domain 2"/>
    <property type="match status" value="1"/>
</dbReference>
<evidence type="ECO:0000259" key="2">
    <source>
        <dbReference type="Pfam" id="PF16653"/>
    </source>
</evidence>
<protein>
    <recommendedName>
        <fullName evidence="5">Saccharopine dehydrogenase</fullName>
    </recommendedName>
</protein>
<dbReference type="EMBL" id="QFBC01000002">
    <property type="protein sequence ID" value="PWE57467.1"/>
    <property type="molecule type" value="Genomic_DNA"/>
</dbReference>
<dbReference type="Proteomes" id="UP000245252">
    <property type="component" value="Unassembled WGS sequence"/>
</dbReference>
<evidence type="ECO:0000313" key="4">
    <source>
        <dbReference type="Proteomes" id="UP000245252"/>
    </source>
</evidence>
<organism evidence="3 4">
    <name type="scientific">Metarhizobium album</name>
    <dbReference type="NCBI Taxonomy" id="2182425"/>
    <lineage>
        <taxon>Bacteria</taxon>
        <taxon>Pseudomonadati</taxon>
        <taxon>Pseudomonadota</taxon>
        <taxon>Alphaproteobacteria</taxon>
        <taxon>Hyphomicrobiales</taxon>
        <taxon>Rhizobiaceae</taxon>
        <taxon>Metarhizobium</taxon>
    </lineage>
</organism>
<dbReference type="InterPro" id="IPR036291">
    <property type="entry name" value="NAD(P)-bd_dom_sf"/>
</dbReference>
<feature type="domain" description="Saccharopine dehydrogenase-like C-terminal" evidence="2">
    <location>
        <begin position="135"/>
        <end position="385"/>
    </location>
</feature>
<reference evidence="3 4" key="1">
    <citation type="submission" date="2018-05" db="EMBL/GenBank/DDBJ databases">
        <title>The draft genome of strain NS-104.</title>
        <authorList>
            <person name="Hang P."/>
            <person name="Jiang J."/>
        </authorList>
    </citation>
    <scope>NUCLEOTIDE SEQUENCE [LARGE SCALE GENOMIC DNA]</scope>
    <source>
        <strain evidence="3 4">NS-104</strain>
    </source>
</reference>
<sequence>MTTITLLGGAGFMGAGIVRDLVSDRAIIDITTIRLCDASRPRMESLAAELADPRIVLVDLDVTDPAQLNAAIAGADICINCVPTLLGFQMAIFEAAFVAKVPYMDLGGLGTFTVKQIAEHERFKAAGVTAVLGAGSDPGMSNVICRAVADELDEIDRINLYWAAELIGDENPILVPPYSVSTVLAEYAHPSTQFLDGAHVTCAPMTGVEIVDLPEPWGRCEFMYSPHSEQLTVPLAEGIKEKGIREFTWKLHLPHREHEAWVGLVKAGFGEFDDPVEVNGVKVKPLDVLSKVIQRNIERHGDRIPEQQSHEIHFAIGHGRKDGKQVVARCDVVVTPDAMYAPYVDACTSMNASIAAQLILKYPKKPGVYAPESYFDAETYFPELDKRKFKVTKTVVEA</sequence>
<proteinExistence type="predicted"/>
<feature type="domain" description="Saccharopine dehydrogenase NADP binding" evidence="1">
    <location>
        <begin position="6"/>
        <end position="131"/>
    </location>
</feature>
<dbReference type="OrthoDB" id="5414718at2"/>
<gene>
    <name evidence="3" type="ORF">DEM27_07525</name>
</gene>
<dbReference type="InterPro" id="IPR005097">
    <property type="entry name" value="Sacchrp_dh_NADP-bd"/>
</dbReference>
<dbReference type="PANTHER" id="PTHR43796:SF2">
    <property type="entry name" value="CARBOXYNORSPERMIDINE SYNTHASE"/>
    <property type="match status" value="1"/>
</dbReference>
<accession>A0A2U2DVY1</accession>
<keyword evidence="4" id="KW-1185">Reference proteome</keyword>
<dbReference type="Gene3D" id="3.40.50.720">
    <property type="entry name" value="NAD(P)-binding Rossmann-like Domain"/>
    <property type="match status" value="1"/>
</dbReference>
<dbReference type="AlphaFoldDB" id="A0A2U2DVY1"/>
<dbReference type="InterPro" id="IPR032095">
    <property type="entry name" value="Sacchrp_dh-like_C"/>
</dbReference>
<name>A0A2U2DVY1_9HYPH</name>
<dbReference type="PANTHER" id="PTHR43796">
    <property type="entry name" value="CARBOXYNORSPERMIDINE SYNTHASE"/>
    <property type="match status" value="1"/>
</dbReference>
<comment type="caution">
    <text evidence="3">The sequence shown here is derived from an EMBL/GenBank/DDBJ whole genome shotgun (WGS) entry which is preliminary data.</text>
</comment>
<evidence type="ECO:0000259" key="1">
    <source>
        <dbReference type="Pfam" id="PF03435"/>
    </source>
</evidence>
<dbReference type="Pfam" id="PF16653">
    <property type="entry name" value="Sacchrp_dh_C"/>
    <property type="match status" value="1"/>
</dbReference>
<dbReference type="Pfam" id="PF03435">
    <property type="entry name" value="Sacchrp_dh_NADP"/>
    <property type="match status" value="1"/>
</dbReference>
<dbReference type="SUPFAM" id="SSF51735">
    <property type="entry name" value="NAD(P)-binding Rossmann-fold domains"/>
    <property type="match status" value="1"/>
</dbReference>
<evidence type="ECO:0008006" key="5">
    <source>
        <dbReference type="Google" id="ProtNLM"/>
    </source>
</evidence>
<evidence type="ECO:0000313" key="3">
    <source>
        <dbReference type="EMBL" id="PWE57467.1"/>
    </source>
</evidence>